<gene>
    <name evidence="2" type="ORF">Pmar_PMAR021125</name>
</gene>
<feature type="region of interest" description="Disordered" evidence="1">
    <location>
        <begin position="48"/>
        <end position="104"/>
    </location>
</feature>
<evidence type="ECO:0000313" key="2">
    <source>
        <dbReference type="EMBL" id="EER16526.1"/>
    </source>
</evidence>
<sequence>MAVITVQVPSGASPGSTIQIVDPATGTPLQVQVPQGVYSGQTFQVQTPGATGAAPTYSPPPSNIPYADGNTSYGGYNTGSQPPPYAQPYNAPPQQVIYTTSSPNHGKHSDDTCCAFLLDMALDVPSNTFTKAHGFYMFPGPQ</sequence>
<keyword evidence="3" id="KW-1185">Reference proteome</keyword>
<dbReference type="AlphaFoldDB" id="C5KGH0"/>
<accession>C5KGH0</accession>
<name>C5KGH0_PERM5</name>
<dbReference type="OrthoDB" id="424076at2759"/>
<dbReference type="RefSeq" id="XP_002784730.1">
    <property type="nucleotide sequence ID" value="XM_002784684.1"/>
</dbReference>
<evidence type="ECO:0000313" key="3">
    <source>
        <dbReference type="Proteomes" id="UP000007800"/>
    </source>
</evidence>
<organism evidence="3">
    <name type="scientific">Perkinsus marinus (strain ATCC 50983 / TXsc)</name>
    <dbReference type="NCBI Taxonomy" id="423536"/>
    <lineage>
        <taxon>Eukaryota</taxon>
        <taxon>Sar</taxon>
        <taxon>Alveolata</taxon>
        <taxon>Perkinsozoa</taxon>
        <taxon>Perkinsea</taxon>
        <taxon>Perkinsida</taxon>
        <taxon>Perkinsidae</taxon>
        <taxon>Perkinsus</taxon>
    </lineage>
</organism>
<proteinExistence type="predicted"/>
<evidence type="ECO:0000256" key="1">
    <source>
        <dbReference type="SAM" id="MobiDB-lite"/>
    </source>
</evidence>
<protein>
    <submittedName>
        <fullName evidence="2">Uncharacterized protein</fullName>
    </submittedName>
</protein>
<dbReference type="InParanoid" id="C5KGH0"/>
<dbReference type="EMBL" id="GG672918">
    <property type="protein sequence ID" value="EER16526.1"/>
    <property type="molecule type" value="Genomic_DNA"/>
</dbReference>
<dbReference type="GeneID" id="9063600"/>
<feature type="compositionally biased region" description="Polar residues" evidence="1">
    <location>
        <begin position="69"/>
        <end position="80"/>
    </location>
</feature>
<dbReference type="Proteomes" id="UP000007800">
    <property type="component" value="Unassembled WGS sequence"/>
</dbReference>
<reference evidence="2 3" key="1">
    <citation type="submission" date="2008-07" db="EMBL/GenBank/DDBJ databases">
        <authorList>
            <person name="El-Sayed N."/>
            <person name="Caler E."/>
            <person name="Inman J."/>
            <person name="Amedeo P."/>
            <person name="Hass B."/>
            <person name="Wortman J."/>
        </authorList>
    </citation>
    <scope>NUCLEOTIDE SEQUENCE [LARGE SCALE GENOMIC DNA]</scope>
    <source>
        <strain evidence="3">ATCC 50983 / TXsc</strain>
    </source>
</reference>